<organism evidence="9 10">
    <name type="scientific">Acinetobacter brisouii CIP 110357</name>
    <dbReference type="NCBI Taxonomy" id="1341683"/>
    <lineage>
        <taxon>Bacteria</taxon>
        <taxon>Pseudomonadati</taxon>
        <taxon>Pseudomonadota</taxon>
        <taxon>Gammaproteobacteria</taxon>
        <taxon>Moraxellales</taxon>
        <taxon>Moraxellaceae</taxon>
        <taxon>Acinetobacter</taxon>
    </lineage>
</organism>
<dbReference type="OrthoDB" id="9813426at2"/>
<protein>
    <recommendedName>
        <fullName evidence="8">VTT domain-containing protein</fullName>
    </recommendedName>
</protein>
<dbReference type="RefSeq" id="WP_004902973.1">
    <property type="nucleotide sequence ID" value="NZ_BBTI01000017.1"/>
</dbReference>
<keyword evidence="6 7" id="KW-0472">Membrane</keyword>
<evidence type="ECO:0000256" key="2">
    <source>
        <dbReference type="ARBA" id="ARBA00010792"/>
    </source>
</evidence>
<dbReference type="AlphaFoldDB" id="V2UPT6"/>
<feature type="domain" description="VTT" evidence="8">
    <location>
        <begin position="45"/>
        <end position="170"/>
    </location>
</feature>
<dbReference type="InterPro" id="IPR032818">
    <property type="entry name" value="DedA-like"/>
</dbReference>
<evidence type="ECO:0000256" key="3">
    <source>
        <dbReference type="ARBA" id="ARBA00022475"/>
    </source>
</evidence>
<evidence type="ECO:0000259" key="8">
    <source>
        <dbReference type="Pfam" id="PF09335"/>
    </source>
</evidence>
<dbReference type="InterPro" id="IPR032816">
    <property type="entry name" value="VTT_dom"/>
</dbReference>
<proteinExistence type="inferred from homology"/>
<reference evidence="9 10" key="1">
    <citation type="submission" date="2013-10" db="EMBL/GenBank/DDBJ databases">
        <title>The Genome Sequence of Acinetobacter brisouii CIP 110357.</title>
        <authorList>
            <consortium name="The Broad Institute Genomics Platform"/>
            <consortium name="The Broad Institute Genome Sequencing Center for Infectious Disease"/>
            <person name="Cerqueira G."/>
            <person name="Feldgarden M."/>
            <person name="Courvalin P."/>
            <person name="Grillot-Courvalin C."/>
            <person name="Clermont D."/>
            <person name="Rocha E."/>
            <person name="Yoon E.-J."/>
            <person name="Nemec A."/>
            <person name="Young S.K."/>
            <person name="Zeng Q."/>
            <person name="Gargeya S."/>
            <person name="Fitzgerald M."/>
            <person name="Abouelleil A."/>
            <person name="Alvarado L."/>
            <person name="Berlin A.M."/>
            <person name="Chapman S.B."/>
            <person name="Gainer-Dewar J."/>
            <person name="Goldberg J."/>
            <person name="Gnerre S."/>
            <person name="Griggs A."/>
            <person name="Gujja S."/>
            <person name="Hansen M."/>
            <person name="Howarth C."/>
            <person name="Imamovic A."/>
            <person name="Ireland A."/>
            <person name="Larimer J."/>
            <person name="McCowan C."/>
            <person name="Murphy C."/>
            <person name="Pearson M."/>
            <person name="Poon T.W."/>
            <person name="Priest M."/>
            <person name="Roberts A."/>
            <person name="Saif S."/>
            <person name="Shea T."/>
            <person name="Sykes S."/>
            <person name="Wortman J."/>
            <person name="Nusbaum C."/>
            <person name="Birren B."/>
        </authorList>
    </citation>
    <scope>NUCLEOTIDE SEQUENCE [LARGE SCALE GENOMIC DNA]</scope>
    <source>
        <strain evidence="9 10">CIP 110357</strain>
    </source>
</reference>
<evidence type="ECO:0000256" key="7">
    <source>
        <dbReference type="RuleBase" id="RU367016"/>
    </source>
</evidence>
<comment type="similarity">
    <text evidence="2 7">Belongs to the DedA family.</text>
</comment>
<feature type="transmembrane region" description="Helical" evidence="7">
    <location>
        <begin position="66"/>
        <end position="86"/>
    </location>
</feature>
<dbReference type="Proteomes" id="UP000018418">
    <property type="component" value="Unassembled WGS sequence"/>
</dbReference>
<evidence type="ECO:0000256" key="5">
    <source>
        <dbReference type="ARBA" id="ARBA00022989"/>
    </source>
</evidence>
<evidence type="ECO:0000313" key="10">
    <source>
        <dbReference type="Proteomes" id="UP000018418"/>
    </source>
</evidence>
<dbReference type="GO" id="GO:0005886">
    <property type="term" value="C:plasma membrane"/>
    <property type="evidence" value="ECO:0007669"/>
    <property type="project" value="UniProtKB-SubCell"/>
</dbReference>
<gene>
    <name evidence="9" type="ORF">P255_02653</name>
</gene>
<keyword evidence="5 7" id="KW-1133">Transmembrane helix</keyword>
<dbReference type="PATRIC" id="fig|1341683.3.peg.2622"/>
<keyword evidence="4 7" id="KW-0812">Transmembrane</keyword>
<keyword evidence="10" id="KW-1185">Reference proteome</keyword>
<evidence type="ECO:0000256" key="6">
    <source>
        <dbReference type="ARBA" id="ARBA00023136"/>
    </source>
</evidence>
<comment type="subcellular location">
    <subcellularLocation>
        <location evidence="1 7">Cell membrane</location>
        <topology evidence="1 7">Multi-pass membrane protein</topology>
    </subcellularLocation>
</comment>
<evidence type="ECO:0000256" key="1">
    <source>
        <dbReference type="ARBA" id="ARBA00004651"/>
    </source>
</evidence>
<sequence length="182" mass="20753">MHFFDFLFSLEQALPALLQEYGLWLYVIIFLIIFFETGCIFMAFLPGDSLLISIGALCATVGSEHLIYMILVLFFSTTLGYIINYYTGLYFSSRILNCRFCYVKQEYLTKTDLFFRRHGGKTIVMARFVPFVRSFAPFAAGSSGMPYTPFMIYNLLGALLWVSLLLSAGYLGGATFLWMLPE</sequence>
<dbReference type="EMBL" id="AYEU01000007">
    <property type="protein sequence ID" value="ESK50665.1"/>
    <property type="molecule type" value="Genomic_DNA"/>
</dbReference>
<accession>V2UPT6</accession>
<dbReference type="HOGENOM" id="CLU_044208_6_1_6"/>
<name>V2UPT6_9GAMM</name>
<dbReference type="PANTHER" id="PTHR30353:SF0">
    <property type="entry name" value="TRANSMEMBRANE PROTEIN"/>
    <property type="match status" value="1"/>
</dbReference>
<dbReference type="PANTHER" id="PTHR30353">
    <property type="entry name" value="INNER MEMBRANE PROTEIN DEDA-RELATED"/>
    <property type="match status" value="1"/>
</dbReference>
<feature type="transmembrane region" description="Helical" evidence="7">
    <location>
        <begin position="152"/>
        <end position="180"/>
    </location>
</feature>
<keyword evidence="3 7" id="KW-1003">Cell membrane</keyword>
<dbReference type="Pfam" id="PF09335">
    <property type="entry name" value="VTT_dom"/>
    <property type="match status" value="1"/>
</dbReference>
<feature type="transmembrane region" description="Helical" evidence="7">
    <location>
        <begin position="23"/>
        <end position="45"/>
    </location>
</feature>
<comment type="caution">
    <text evidence="9">The sequence shown here is derived from an EMBL/GenBank/DDBJ whole genome shotgun (WGS) entry which is preliminary data.</text>
</comment>
<evidence type="ECO:0000313" key="9">
    <source>
        <dbReference type="EMBL" id="ESK50665.1"/>
    </source>
</evidence>
<evidence type="ECO:0000256" key="4">
    <source>
        <dbReference type="ARBA" id="ARBA00022692"/>
    </source>
</evidence>
<comment type="caution">
    <text evidence="7">Lacks conserved residue(s) required for the propagation of feature annotation.</text>
</comment>